<dbReference type="AntiFam" id="ANF00197">
    <property type="entry name" value="Shadow ORF (opposite mdh)"/>
</dbReference>
<sequence length="374" mass="40557">MRNDKDYKLREIERGGGEVRGGSLLLRFSTGCECLITLLQQLLGGHGDLLLGEIIQFESLHDLPLSVCDGDGEGEDETFGDPIRSIGGHCHRHEYSLGGSLVPVVDVVACSLGSRHGRRQLPLLDDHCSSLLHRLDESSLEPLGISHCRHGVHFSRALRHLRMAHIRELSGRVISPDDHILHVAHRDSRLECHLCGGAIVIESGHGGEIARGNLPCCVLRTDEGIRVSGVANDDHLGGGLGEVGQSLSLRLEDAHVGSEQILSLHSFLSRHSSDEESVVDVGEGILLISDCLHSGEIGEGAVSQFELNSLEDSSHGRDIEEDEHDGGLLPEHISLGDLENQRVSNLTSSASDENTKGSCHFHSTRKGKLDIQKR</sequence>
<comment type="caution">
    <text evidence="2">The sequence shown here is derived from an EMBL/GenBank/DDBJ whole genome shotgun (WGS) entry which is preliminary data.</text>
</comment>
<organism evidence="2 3">
    <name type="scientific">Pristionchus mayeri</name>
    <dbReference type="NCBI Taxonomy" id="1317129"/>
    <lineage>
        <taxon>Eukaryota</taxon>
        <taxon>Metazoa</taxon>
        <taxon>Ecdysozoa</taxon>
        <taxon>Nematoda</taxon>
        <taxon>Chromadorea</taxon>
        <taxon>Rhabditida</taxon>
        <taxon>Rhabditina</taxon>
        <taxon>Diplogasteromorpha</taxon>
        <taxon>Diplogasteroidea</taxon>
        <taxon>Neodiplogasteridae</taxon>
        <taxon>Pristionchus</taxon>
    </lineage>
</organism>
<dbReference type="EMBL" id="BTRK01000006">
    <property type="protein sequence ID" value="GMR58945.1"/>
    <property type="molecule type" value="Genomic_DNA"/>
</dbReference>
<dbReference type="Proteomes" id="UP001328107">
    <property type="component" value="Unassembled WGS sequence"/>
</dbReference>
<evidence type="ECO:0000313" key="2">
    <source>
        <dbReference type="EMBL" id="GMR58945.1"/>
    </source>
</evidence>
<feature type="compositionally biased region" description="Polar residues" evidence="1">
    <location>
        <begin position="341"/>
        <end position="352"/>
    </location>
</feature>
<reference evidence="3" key="1">
    <citation type="submission" date="2022-10" db="EMBL/GenBank/DDBJ databases">
        <title>Genome assembly of Pristionchus species.</title>
        <authorList>
            <person name="Yoshida K."/>
            <person name="Sommer R.J."/>
        </authorList>
    </citation>
    <scope>NUCLEOTIDE SEQUENCE [LARGE SCALE GENOMIC DNA]</scope>
    <source>
        <strain evidence="3">RS5460</strain>
    </source>
</reference>
<name>A0AAN5DB66_9BILA</name>
<gene>
    <name evidence="2" type="ORF">PMAYCL1PPCAC_29140</name>
</gene>
<dbReference type="AlphaFoldDB" id="A0AAN5DB66"/>
<feature type="region of interest" description="Disordered" evidence="1">
    <location>
        <begin position="340"/>
        <end position="374"/>
    </location>
</feature>
<proteinExistence type="predicted"/>
<accession>A0AAN5DB66</accession>
<keyword evidence="3" id="KW-1185">Reference proteome</keyword>
<evidence type="ECO:0000313" key="3">
    <source>
        <dbReference type="Proteomes" id="UP001328107"/>
    </source>
</evidence>
<evidence type="ECO:0000256" key="1">
    <source>
        <dbReference type="SAM" id="MobiDB-lite"/>
    </source>
</evidence>
<protein>
    <submittedName>
        <fullName evidence="2">Uncharacterized protein</fullName>
    </submittedName>
</protein>